<sequence>MPGLTSLASVTTTLSYFTPPSGGERAYQKALVDPVTGERTAEKNFDSEERRDIAIENVRGREDTVSLDKTGFQYFHHTSKHTSFANDEEIKAEYYPESIELIKKLTGATRVLLTRSCKALRRRIPGQKSPFNAPVAQVHVDQSSQASIARVHRHLPASDVPKLLEKRFQIINLWRPIRHSALDWPLALCDHRSVDPADIVPVALIYPDREGETLGVKYNPNHKWKYLRGMTPEEVVLIKWYVSTTWLRDNFFGVADCPSVSFDSIQDGSVAIFTPHTGFEDPSTPEGTPFRESIELRSLVFYD</sequence>
<accession>A0A409VXJ1</accession>
<keyword evidence="3" id="KW-1185">Reference proteome</keyword>
<dbReference type="AlphaFoldDB" id="A0A409VXJ1"/>
<protein>
    <submittedName>
        <fullName evidence="2">Uncharacterized protein</fullName>
    </submittedName>
</protein>
<dbReference type="OrthoDB" id="412788at2759"/>
<dbReference type="NCBIfam" id="NF041278">
    <property type="entry name" value="CmcJ_NvfI_EfuI"/>
    <property type="match status" value="1"/>
</dbReference>
<dbReference type="EMBL" id="NHYD01003883">
    <property type="protein sequence ID" value="PPQ70940.1"/>
    <property type="molecule type" value="Genomic_DNA"/>
</dbReference>
<name>A0A409VXJ1_PSICY</name>
<dbReference type="InParanoid" id="A0A409VXJ1"/>
<dbReference type="Proteomes" id="UP000283269">
    <property type="component" value="Unassembled WGS sequence"/>
</dbReference>
<comment type="similarity">
    <text evidence="1">Belongs to the asaB hydroxylase/desaturase family.</text>
</comment>
<organism evidence="2 3">
    <name type="scientific">Psilocybe cyanescens</name>
    <dbReference type="NCBI Taxonomy" id="93625"/>
    <lineage>
        <taxon>Eukaryota</taxon>
        <taxon>Fungi</taxon>
        <taxon>Dikarya</taxon>
        <taxon>Basidiomycota</taxon>
        <taxon>Agaricomycotina</taxon>
        <taxon>Agaricomycetes</taxon>
        <taxon>Agaricomycetidae</taxon>
        <taxon>Agaricales</taxon>
        <taxon>Agaricineae</taxon>
        <taxon>Strophariaceae</taxon>
        <taxon>Psilocybe</taxon>
    </lineage>
</organism>
<evidence type="ECO:0000256" key="1">
    <source>
        <dbReference type="ARBA" id="ARBA00023604"/>
    </source>
</evidence>
<dbReference type="STRING" id="93625.A0A409VXJ1"/>
<dbReference type="InterPro" id="IPR044053">
    <property type="entry name" value="AsaB-like"/>
</dbReference>
<evidence type="ECO:0000313" key="2">
    <source>
        <dbReference type="EMBL" id="PPQ70940.1"/>
    </source>
</evidence>
<comment type="caution">
    <text evidence="2">The sequence shown here is derived from an EMBL/GenBank/DDBJ whole genome shotgun (WGS) entry which is preliminary data.</text>
</comment>
<gene>
    <name evidence="2" type="ORF">CVT25_013289</name>
</gene>
<reference evidence="2 3" key="1">
    <citation type="journal article" date="2018" name="Evol. Lett.">
        <title>Horizontal gene cluster transfer increased hallucinogenic mushroom diversity.</title>
        <authorList>
            <person name="Reynolds H.T."/>
            <person name="Vijayakumar V."/>
            <person name="Gluck-Thaler E."/>
            <person name="Korotkin H.B."/>
            <person name="Matheny P.B."/>
            <person name="Slot J.C."/>
        </authorList>
    </citation>
    <scope>NUCLEOTIDE SEQUENCE [LARGE SCALE GENOMIC DNA]</scope>
    <source>
        <strain evidence="2 3">2631</strain>
    </source>
</reference>
<dbReference type="GO" id="GO:0016491">
    <property type="term" value="F:oxidoreductase activity"/>
    <property type="evidence" value="ECO:0007669"/>
    <property type="project" value="InterPro"/>
</dbReference>
<proteinExistence type="inferred from homology"/>
<dbReference type="PANTHER" id="PTHR34598:SF3">
    <property type="entry name" value="OXIDOREDUCTASE AN1597"/>
    <property type="match status" value="1"/>
</dbReference>
<dbReference type="PANTHER" id="PTHR34598">
    <property type="entry name" value="BLL6449 PROTEIN"/>
    <property type="match status" value="1"/>
</dbReference>
<evidence type="ECO:0000313" key="3">
    <source>
        <dbReference type="Proteomes" id="UP000283269"/>
    </source>
</evidence>